<dbReference type="Pfam" id="PF03190">
    <property type="entry name" value="Thioredox_DsbH"/>
    <property type="match status" value="1"/>
</dbReference>
<dbReference type="InterPro" id="IPR004879">
    <property type="entry name" value="Ssp411-like_TRX"/>
</dbReference>
<feature type="chain" id="PRO_5026726365" evidence="3">
    <location>
        <begin position="22"/>
        <end position="175"/>
    </location>
</feature>
<sequence length="175" mass="20498">MRKILPLLLLSFYTVSGFAQKAEKIEWISIEEAFEKIQKEPRKILIDVYTDWCGWCKRMDAATFTNPEIVNFVSQHYYAVKLDAERKDTITVGNQTFVNEKPDQRRHPHNIAIALMNGKMSYPTIVYLDEGFNLIQSVPGYQTPENLEPILHFLVTDEYKTTPWEEFQKTFKSNL</sequence>
<organism evidence="5 6">
    <name type="scientific">Acidiluteibacter ferrifornacis</name>
    <dbReference type="NCBI Taxonomy" id="2692424"/>
    <lineage>
        <taxon>Bacteria</taxon>
        <taxon>Pseudomonadati</taxon>
        <taxon>Bacteroidota</taxon>
        <taxon>Flavobacteriia</taxon>
        <taxon>Flavobacteriales</taxon>
        <taxon>Cryomorphaceae</taxon>
        <taxon>Acidiluteibacter</taxon>
    </lineage>
</organism>
<dbReference type="InterPro" id="IPR036249">
    <property type="entry name" value="Thioredoxin-like_sf"/>
</dbReference>
<evidence type="ECO:0000256" key="1">
    <source>
        <dbReference type="ARBA" id="ARBA00022729"/>
    </source>
</evidence>
<proteinExistence type="predicted"/>
<name>A0A6N9NN00_9FLAO</name>
<dbReference type="PANTHER" id="PTHR15337">
    <property type="entry name" value="ANTERIOR GRADIENT PROTEIN-RELATED"/>
    <property type="match status" value="1"/>
</dbReference>
<dbReference type="PROSITE" id="PS00194">
    <property type="entry name" value="THIOREDOXIN_1"/>
    <property type="match status" value="1"/>
</dbReference>
<keyword evidence="1 3" id="KW-0732">Signal</keyword>
<dbReference type="InterPro" id="IPR017937">
    <property type="entry name" value="Thioredoxin_CS"/>
</dbReference>
<dbReference type="InterPro" id="IPR051099">
    <property type="entry name" value="AGR/TXD"/>
</dbReference>
<dbReference type="Proteomes" id="UP000470771">
    <property type="component" value="Unassembled WGS sequence"/>
</dbReference>
<dbReference type="AlphaFoldDB" id="A0A6N9NN00"/>
<evidence type="ECO:0000313" key="5">
    <source>
        <dbReference type="EMBL" id="NBG65945.1"/>
    </source>
</evidence>
<feature type="domain" description="Spermatogenesis-associated protein 20-like TRX" evidence="4">
    <location>
        <begin position="21"/>
        <end position="99"/>
    </location>
</feature>
<evidence type="ECO:0000256" key="2">
    <source>
        <dbReference type="ARBA" id="ARBA00023284"/>
    </source>
</evidence>
<evidence type="ECO:0000259" key="4">
    <source>
        <dbReference type="Pfam" id="PF03190"/>
    </source>
</evidence>
<gene>
    <name evidence="5" type="ORF">GQN54_07420</name>
</gene>
<protein>
    <submittedName>
        <fullName evidence="5">DUF255 domain-containing protein</fullName>
    </submittedName>
</protein>
<evidence type="ECO:0000313" key="6">
    <source>
        <dbReference type="Proteomes" id="UP000470771"/>
    </source>
</evidence>
<keyword evidence="2" id="KW-0676">Redox-active center</keyword>
<dbReference type="SUPFAM" id="SSF52833">
    <property type="entry name" value="Thioredoxin-like"/>
    <property type="match status" value="1"/>
</dbReference>
<comment type="caution">
    <text evidence="5">The sequence shown here is derived from an EMBL/GenBank/DDBJ whole genome shotgun (WGS) entry which is preliminary data.</text>
</comment>
<dbReference type="RefSeq" id="WP_160632898.1">
    <property type="nucleotide sequence ID" value="NZ_WWNE01000006.1"/>
</dbReference>
<reference evidence="5 6" key="1">
    <citation type="submission" date="2019-12" db="EMBL/GenBank/DDBJ databases">
        <authorList>
            <person name="Zhao J."/>
        </authorList>
    </citation>
    <scope>NUCLEOTIDE SEQUENCE [LARGE SCALE GENOMIC DNA]</scope>
    <source>
        <strain evidence="5 6">S-15</strain>
    </source>
</reference>
<dbReference type="PANTHER" id="PTHR15337:SF11">
    <property type="entry name" value="THIOREDOXIN DOMAIN-CONTAINING PROTEIN"/>
    <property type="match status" value="1"/>
</dbReference>
<keyword evidence="6" id="KW-1185">Reference proteome</keyword>
<dbReference type="Gene3D" id="3.40.30.10">
    <property type="entry name" value="Glutaredoxin"/>
    <property type="match status" value="1"/>
</dbReference>
<feature type="signal peptide" evidence="3">
    <location>
        <begin position="1"/>
        <end position="21"/>
    </location>
</feature>
<accession>A0A6N9NN00</accession>
<dbReference type="EMBL" id="WWNE01000006">
    <property type="protein sequence ID" value="NBG65945.1"/>
    <property type="molecule type" value="Genomic_DNA"/>
</dbReference>
<evidence type="ECO:0000256" key="3">
    <source>
        <dbReference type="SAM" id="SignalP"/>
    </source>
</evidence>